<dbReference type="AlphaFoldDB" id="A0A7G9RWF0"/>
<evidence type="ECO:0000313" key="7">
    <source>
        <dbReference type="EMBL" id="QNN59925.1"/>
    </source>
</evidence>
<evidence type="ECO:0000256" key="5">
    <source>
        <dbReference type="RuleBase" id="RU363032"/>
    </source>
</evidence>
<feature type="transmembrane region" description="Helical" evidence="5">
    <location>
        <begin position="227"/>
        <end position="247"/>
    </location>
</feature>
<feature type="transmembrane region" description="Helical" evidence="5">
    <location>
        <begin position="278"/>
        <end position="299"/>
    </location>
</feature>
<dbReference type="EMBL" id="CP060715">
    <property type="protein sequence ID" value="QNN59925.1"/>
    <property type="molecule type" value="Genomic_DNA"/>
</dbReference>
<keyword evidence="2 5" id="KW-0812">Transmembrane</keyword>
<gene>
    <name evidence="7" type="ORF">H9L01_05925</name>
</gene>
<feature type="transmembrane region" description="Helical" evidence="5">
    <location>
        <begin position="12"/>
        <end position="34"/>
    </location>
</feature>
<keyword evidence="3 5" id="KW-1133">Transmembrane helix</keyword>
<keyword evidence="8" id="KW-1185">Reference proteome</keyword>
<dbReference type="Gene3D" id="1.10.3720.10">
    <property type="entry name" value="MetI-like"/>
    <property type="match status" value="2"/>
</dbReference>
<feature type="transmembrane region" description="Helical" evidence="5">
    <location>
        <begin position="185"/>
        <end position="207"/>
    </location>
</feature>
<feature type="transmembrane region" description="Helical" evidence="5">
    <location>
        <begin position="456"/>
        <end position="476"/>
    </location>
</feature>
<feature type="transmembrane region" description="Helical" evidence="5">
    <location>
        <begin position="496"/>
        <end position="515"/>
    </location>
</feature>
<protein>
    <submittedName>
        <fullName evidence="7">ABC transporter permease subunit</fullName>
    </submittedName>
</protein>
<dbReference type="PANTHER" id="PTHR43496">
    <property type="entry name" value="PROTEIN LPLB"/>
    <property type="match status" value="1"/>
</dbReference>
<dbReference type="InterPro" id="IPR035906">
    <property type="entry name" value="MetI-like_sf"/>
</dbReference>
<evidence type="ECO:0000256" key="2">
    <source>
        <dbReference type="ARBA" id="ARBA00022692"/>
    </source>
</evidence>
<feature type="transmembrane region" description="Helical" evidence="5">
    <location>
        <begin position="362"/>
        <end position="384"/>
    </location>
</feature>
<feature type="transmembrane region" description="Helical" evidence="5">
    <location>
        <begin position="54"/>
        <end position="75"/>
    </location>
</feature>
<evidence type="ECO:0000259" key="6">
    <source>
        <dbReference type="PROSITE" id="PS50928"/>
    </source>
</evidence>
<organism evidence="7 8">
    <name type="scientific">Erysipelothrix inopinata</name>
    <dbReference type="NCBI Taxonomy" id="225084"/>
    <lineage>
        <taxon>Bacteria</taxon>
        <taxon>Bacillati</taxon>
        <taxon>Bacillota</taxon>
        <taxon>Erysipelotrichia</taxon>
        <taxon>Erysipelotrichales</taxon>
        <taxon>Erysipelotrichaceae</taxon>
        <taxon>Erysipelothrix</taxon>
    </lineage>
</organism>
<dbReference type="GO" id="GO:0005886">
    <property type="term" value="C:plasma membrane"/>
    <property type="evidence" value="ECO:0007669"/>
    <property type="project" value="UniProtKB-SubCell"/>
</dbReference>
<dbReference type="PROSITE" id="PS50928">
    <property type="entry name" value="ABC_TM1"/>
    <property type="match status" value="2"/>
</dbReference>
<evidence type="ECO:0000256" key="1">
    <source>
        <dbReference type="ARBA" id="ARBA00004141"/>
    </source>
</evidence>
<reference evidence="7 8" key="1">
    <citation type="submission" date="2020-08" db="EMBL/GenBank/DDBJ databases">
        <title>Genome sequence of Erysipelothrix inopinata DSM 15511T.</title>
        <authorList>
            <person name="Hyun D.-W."/>
            <person name="Bae J.-W."/>
        </authorList>
    </citation>
    <scope>NUCLEOTIDE SEQUENCE [LARGE SCALE GENOMIC DNA]</scope>
    <source>
        <strain evidence="7 8">DSM 15511</strain>
    </source>
</reference>
<comment type="subcellular location">
    <subcellularLocation>
        <location evidence="5">Cell membrane</location>
        <topology evidence="5">Multi-pass membrane protein</topology>
    </subcellularLocation>
    <subcellularLocation>
        <location evidence="1">Membrane</location>
        <topology evidence="1">Multi-pass membrane protein</topology>
    </subcellularLocation>
</comment>
<accession>A0A7G9RWF0</accession>
<feature type="transmembrane region" description="Helical" evidence="5">
    <location>
        <begin position="325"/>
        <end position="350"/>
    </location>
</feature>
<comment type="similarity">
    <text evidence="5">Belongs to the binding-protein-dependent transport system permease family.</text>
</comment>
<sequence>MKNNKLRTSTILVLAILCVTVVFPIITLLMSINLADFKEVFGSQQFMTLLKNSVVTTLIATVLSVTLAMTLAWCLNRSNMKAKNIFSVWFTLPMLIPSISHAMGLLLLLGDNGILTNVLGINIGLYGYTGIIMGSILYSFPVAFLLLTDSYRYEDYTTYESAQVLGLTKFQQFVSITLPNLKRPLISAFFAVFTMIFTDYGVPLILGGKHMTLSVYMYREVIGLLNFSKGALIGTVLLIPAVIAFIVDLKQSSSSNQSTVVKPYNIQENKLRDVISTIYSFVMAFLVSLPIMAFIYLSFVKKFPIDMSFSLDNIRHSFELGVGSYLLNSITIALLSAIFGVVITYFTAYLTSRNSGGKSKMVLHLIAIITLAIPGVVLGLAYVLFFNGTFFYRTLLILVLVNITHFFASPYLLAYNSLKKFNSNLEDVSSSLGISSLKMLTDVYIPCTQDTIIEMFTYMFVNAMVTISAVSFLANLRTMPIALLIPQFDSQSLIEGAAFISVLILVINLIAKLIINVYRKYAVNTVVE</sequence>
<dbReference type="RefSeq" id="WP_187533059.1">
    <property type="nucleotide sequence ID" value="NZ_CBCSHU010000002.1"/>
</dbReference>
<feature type="transmembrane region" description="Helical" evidence="5">
    <location>
        <begin position="87"/>
        <end position="110"/>
    </location>
</feature>
<dbReference type="InterPro" id="IPR000515">
    <property type="entry name" value="MetI-like"/>
</dbReference>
<keyword evidence="5" id="KW-0813">Transport</keyword>
<dbReference type="Proteomes" id="UP000515928">
    <property type="component" value="Chromosome"/>
</dbReference>
<dbReference type="PANTHER" id="PTHR43496:SF1">
    <property type="entry name" value="POLYGALACTURONAN_RHAMNOGALACTURONAN TRANSPORT SYSTEM PERMEASE PROTEIN YTEP"/>
    <property type="match status" value="1"/>
</dbReference>
<keyword evidence="4 5" id="KW-0472">Membrane</keyword>
<feature type="transmembrane region" description="Helical" evidence="5">
    <location>
        <begin position="390"/>
        <end position="413"/>
    </location>
</feature>
<dbReference type="Pfam" id="PF00528">
    <property type="entry name" value="BPD_transp_1"/>
    <property type="match status" value="2"/>
</dbReference>
<dbReference type="SUPFAM" id="SSF161098">
    <property type="entry name" value="MetI-like"/>
    <property type="match status" value="2"/>
</dbReference>
<evidence type="ECO:0000256" key="3">
    <source>
        <dbReference type="ARBA" id="ARBA00022989"/>
    </source>
</evidence>
<feature type="transmembrane region" description="Helical" evidence="5">
    <location>
        <begin position="125"/>
        <end position="147"/>
    </location>
</feature>
<feature type="domain" description="ABC transmembrane type-1" evidence="6">
    <location>
        <begin position="50"/>
        <end position="248"/>
    </location>
</feature>
<feature type="domain" description="ABC transmembrane type-1" evidence="6">
    <location>
        <begin position="326"/>
        <end position="515"/>
    </location>
</feature>
<name>A0A7G9RWF0_9FIRM</name>
<evidence type="ECO:0000313" key="8">
    <source>
        <dbReference type="Proteomes" id="UP000515928"/>
    </source>
</evidence>
<dbReference type="GO" id="GO:0055085">
    <property type="term" value="P:transmembrane transport"/>
    <property type="evidence" value="ECO:0007669"/>
    <property type="project" value="InterPro"/>
</dbReference>
<dbReference type="CDD" id="cd06261">
    <property type="entry name" value="TM_PBP2"/>
    <property type="match status" value="1"/>
</dbReference>
<dbReference type="KEGG" id="eio:H9L01_05925"/>
<proteinExistence type="inferred from homology"/>
<evidence type="ECO:0000256" key="4">
    <source>
        <dbReference type="ARBA" id="ARBA00023136"/>
    </source>
</evidence>